<feature type="region of interest" description="Disordered" evidence="6">
    <location>
        <begin position="1465"/>
        <end position="1549"/>
    </location>
</feature>
<dbReference type="SUPFAM" id="SSF50978">
    <property type="entry name" value="WD40 repeat-like"/>
    <property type="match status" value="1"/>
</dbReference>
<dbReference type="InterPro" id="IPR011989">
    <property type="entry name" value="ARM-like"/>
</dbReference>
<evidence type="ECO:0000256" key="5">
    <source>
        <dbReference type="ARBA" id="ARBA00023242"/>
    </source>
</evidence>
<dbReference type="SMART" id="SM00667">
    <property type="entry name" value="LisH"/>
    <property type="match status" value="1"/>
</dbReference>
<dbReference type="PROSITE" id="PS50896">
    <property type="entry name" value="LISH"/>
    <property type="match status" value="1"/>
</dbReference>
<dbReference type="GO" id="GO:0005634">
    <property type="term" value="C:nucleus"/>
    <property type="evidence" value="ECO:0007669"/>
    <property type="project" value="UniProtKB-SubCell"/>
</dbReference>
<dbReference type="GO" id="GO:0080008">
    <property type="term" value="C:Cul4-RING E3 ubiquitin ligase complex"/>
    <property type="evidence" value="ECO:0007669"/>
    <property type="project" value="TreeGrafter"/>
</dbReference>
<evidence type="ECO:0000256" key="4">
    <source>
        <dbReference type="ARBA" id="ARBA00022786"/>
    </source>
</evidence>
<comment type="subcellular location">
    <subcellularLocation>
        <location evidence="1">Nucleus</location>
    </subcellularLocation>
</comment>
<comment type="similarity">
    <text evidence="3">Belongs to the VPRBP/DCAF1 family.</text>
</comment>
<dbReference type="WBParaSite" id="HDID_0000025101-mRNA-1">
    <property type="protein sequence ID" value="HDID_0000025101-mRNA-1"/>
    <property type="gene ID" value="HDID_0000025101"/>
</dbReference>
<dbReference type="SUPFAM" id="SSF48371">
    <property type="entry name" value="ARM repeat"/>
    <property type="match status" value="1"/>
</dbReference>
<dbReference type="OrthoDB" id="27563at2759"/>
<feature type="compositionally biased region" description="Acidic residues" evidence="6">
    <location>
        <begin position="576"/>
        <end position="598"/>
    </location>
</feature>
<feature type="compositionally biased region" description="Acidic residues" evidence="6">
    <location>
        <begin position="1528"/>
        <end position="1549"/>
    </location>
</feature>
<reference evidence="7 8" key="2">
    <citation type="submission" date="2018-11" db="EMBL/GenBank/DDBJ databases">
        <authorList>
            <consortium name="Pathogen Informatics"/>
        </authorList>
    </citation>
    <scope>NUCLEOTIDE SEQUENCE [LARGE SCALE GENOMIC DNA]</scope>
</reference>
<dbReference type="InterPro" id="IPR033270">
    <property type="entry name" value="VPRBP/DCAF1"/>
</dbReference>
<dbReference type="UniPathway" id="UPA00143"/>
<dbReference type="InterPro" id="IPR006594">
    <property type="entry name" value="LisH"/>
</dbReference>
<evidence type="ECO:0000256" key="1">
    <source>
        <dbReference type="ARBA" id="ARBA00004123"/>
    </source>
</evidence>
<evidence type="ECO:0000256" key="2">
    <source>
        <dbReference type="ARBA" id="ARBA00004906"/>
    </source>
</evidence>
<dbReference type="Proteomes" id="UP000274504">
    <property type="component" value="Unassembled WGS sequence"/>
</dbReference>
<comment type="pathway">
    <text evidence="2">Protein modification; protein ubiquitination.</text>
</comment>
<keyword evidence="5" id="KW-0539">Nucleus</keyword>
<evidence type="ECO:0000256" key="3">
    <source>
        <dbReference type="ARBA" id="ARBA00008845"/>
    </source>
</evidence>
<feature type="region of interest" description="Disordered" evidence="6">
    <location>
        <begin position="947"/>
        <end position="1020"/>
    </location>
</feature>
<sequence length="1549" mass="173761">MSALSENPVRDRFEKLMSQWRSERNQTGYSPVQILSRLAELFEEQANIYYHTDPDPLDDKQVLRKSNESDFSTILHLISGHDSFITRLTEYLLSSENPSDPTVRAAARLFCCIQAGVSLSVTISETDPILSSLYALALSEVEPTNCYALQLLGSMLDNPELLYVTKQRNIELVSVVLKRLVIYSKALDREMVERPTGIDDTDFRKRLGYVCLEPLNTEGKLRLCMIYLTSLAEYQDIMPFMYDGGVLKHVYHFMEPKYSSRDIRLTFEALRLLSNLLCHRCIHLDFVESQGLELLMKVPKPSVASTAVSVVLYYTSYFEDAMERMCTLREGLLDNIMSYALWLVECSHPSARCYALFFLNIALCYGAFYRLFSARNGLRYLFNAMCVLPIRLTEDRSTVGKDATSWHVVRASLTTVRRYLEISLLSWIDTLDPQLGRIFDEPPKLTLAADNRLVSYTTDQMTRLISMVVTRMRPQIVFQIIHDLDRLEGISLLFRIIARNVYAYENWPGRNDCTRLAVDILNIMALSYNLAETIVTTDVYSFPNRPNHSRSLRGLRSRSGSNILRVLLGGGRQAAADDDIDDFSSVETENEDDSDTETGESASENVIGVEENGQPVPTTAPLLHVGSNSNLNASGSEPVPPTRRTNVEPSNEQDKVNGLLMLISMVRDNDQGWDVNVQKAILSFIGNLVYRAIDDREHPDQPVLASTVISSVTDLNENPITTPRNRMSGRKRRFEESFGPNSNETLIEAPDGTPCRRNKMAPPHTPPELLQQQMRLWSTVRRQHGLMLLLHKLDVTQPVVEADSIRTLACRGLVGLARSEEVRSMLAKMPIFTKSQLQLLMKEPVLPDRMLEHAEFCRYASLLMRLVLGNSISENGGLTDDDLMSMDRVRRAIIVAGTRIQWDQEELLEIIWRHLQSKGLHRTAAVLQQEAHLKPGNSSMPPQLPLFTHEGDSDSEPSTPIVATLNPDETPPTPSMRLNKFKPPTGSALNNTPKSFRDRLDRTPGHKQQTGSGNLAVSSTVSSSSVAVPVTPSATANSESNEVTLSKIVESYFMNQHAQCPHPLSVCPLFSLRKPHRCPDRQMDNIAEPISTVAALHLARETLVGCNRMRCLPTRFLRRYIHSRFMPIFTVRDMDADVFTSAAFGRGSGVLGDEGLFLGTGSGAVCWVNVEESGPSIELFHEHSDAINRLEHSRDGRRLLMCSRWGEPSLSLARFDLRDNTETGNTTSASTPFIATVDNPTFPRGGCKHAEFSRTGLQDMIVATYGKVAKIFDVATSHCITELFSSAKQSEYEANKATFSMDDHLVLNDGVVWDVRSRVTPTSPVHKIDKFQDVISGVFHANGMEIIVSSAVWDMRTWRLLRTVQALDKFESTFSEKADIIYAACFDRSSNSSIEEYPESSIQTIFRTVDSLDYSLIASIDVKHPIVQLAVDTRDLRLAVVENFHDNSDHLGQCRVYSIGQKKSAREIENEEDEEESNTSHHDDDEMDDIIFRRSSYSQSSDEDDVVDESTGSESGGSSGGSESSWVTEEEMEVSTLPEENEGPEEGSS</sequence>
<evidence type="ECO:0000313" key="9">
    <source>
        <dbReference type="WBParaSite" id="HDID_0000025101-mRNA-1"/>
    </source>
</evidence>
<dbReference type="PANTHER" id="PTHR13129:SF4">
    <property type="entry name" value="DDB1- AND CUL4-ASSOCIATED FACTOR 1"/>
    <property type="match status" value="1"/>
</dbReference>
<protein>
    <submittedName>
        <fullName evidence="9">LisH domain-containing protein</fullName>
    </submittedName>
</protein>
<feature type="compositionally biased region" description="Polar residues" evidence="6">
    <location>
        <begin position="715"/>
        <end position="725"/>
    </location>
</feature>
<dbReference type="Gene3D" id="2.130.10.10">
    <property type="entry name" value="YVTN repeat-like/Quinoprotein amine dehydrogenase"/>
    <property type="match status" value="1"/>
</dbReference>
<dbReference type="InterPro" id="IPR036322">
    <property type="entry name" value="WD40_repeat_dom_sf"/>
</dbReference>
<accession>A0A0R3S822</accession>
<dbReference type="Gene3D" id="1.25.10.10">
    <property type="entry name" value="Leucine-rich Repeat Variant"/>
    <property type="match status" value="1"/>
</dbReference>
<dbReference type="STRING" id="6216.A0A0R3S822"/>
<dbReference type="PANTHER" id="PTHR13129">
    <property type="entry name" value="VPRBP PROTEIN-RELATED"/>
    <property type="match status" value="1"/>
</dbReference>
<dbReference type="InterPro" id="IPR016024">
    <property type="entry name" value="ARM-type_fold"/>
</dbReference>
<keyword evidence="4" id="KW-0833">Ubl conjugation pathway</keyword>
<organism evidence="9">
    <name type="scientific">Hymenolepis diminuta</name>
    <name type="common">Rat tapeworm</name>
    <dbReference type="NCBI Taxonomy" id="6216"/>
    <lineage>
        <taxon>Eukaryota</taxon>
        <taxon>Metazoa</taxon>
        <taxon>Spiralia</taxon>
        <taxon>Lophotrochozoa</taxon>
        <taxon>Platyhelminthes</taxon>
        <taxon>Cestoda</taxon>
        <taxon>Eucestoda</taxon>
        <taxon>Cyclophyllidea</taxon>
        <taxon>Hymenolepididae</taxon>
        <taxon>Hymenolepis</taxon>
    </lineage>
</organism>
<gene>
    <name evidence="7" type="ORF">HDID_LOCUS252</name>
</gene>
<evidence type="ECO:0000313" key="8">
    <source>
        <dbReference type="Proteomes" id="UP000274504"/>
    </source>
</evidence>
<feature type="region of interest" description="Disordered" evidence="6">
    <location>
        <begin position="576"/>
        <end position="651"/>
    </location>
</feature>
<dbReference type="GO" id="GO:0016567">
    <property type="term" value="P:protein ubiquitination"/>
    <property type="evidence" value="ECO:0007669"/>
    <property type="project" value="UniProtKB-UniPathway"/>
</dbReference>
<dbReference type="EMBL" id="UYSG01000030">
    <property type="protein sequence ID" value="VDL14389.1"/>
    <property type="molecule type" value="Genomic_DNA"/>
</dbReference>
<name>A0A0R3S822_HYMDI</name>
<feature type="compositionally biased region" description="Polar residues" evidence="6">
    <location>
        <begin position="626"/>
        <end position="635"/>
    </location>
</feature>
<dbReference type="InterPro" id="IPR015943">
    <property type="entry name" value="WD40/YVTN_repeat-like_dom_sf"/>
</dbReference>
<evidence type="ECO:0000256" key="6">
    <source>
        <dbReference type="SAM" id="MobiDB-lite"/>
    </source>
</evidence>
<evidence type="ECO:0000313" key="7">
    <source>
        <dbReference type="EMBL" id="VDL14389.1"/>
    </source>
</evidence>
<reference evidence="9" key="1">
    <citation type="submission" date="2016-04" db="UniProtKB">
        <authorList>
            <consortium name="WormBaseParasite"/>
        </authorList>
    </citation>
    <scope>IDENTIFICATION</scope>
</reference>
<proteinExistence type="inferred from homology"/>
<feature type="compositionally biased region" description="Basic and acidic residues" evidence="6">
    <location>
        <begin position="995"/>
        <end position="1004"/>
    </location>
</feature>
<feature type="compositionally biased region" description="Polar residues" evidence="6">
    <location>
        <begin position="1006"/>
        <end position="1015"/>
    </location>
</feature>
<feature type="region of interest" description="Disordered" evidence="6">
    <location>
        <begin position="715"/>
        <end position="764"/>
    </location>
</feature>